<keyword evidence="1" id="KW-0732">Signal</keyword>
<dbReference type="InterPro" id="IPR001466">
    <property type="entry name" value="Beta-lactam-related"/>
</dbReference>
<keyword evidence="4" id="KW-1185">Reference proteome</keyword>
<dbReference type="Pfam" id="PF00144">
    <property type="entry name" value="Beta-lactamase"/>
    <property type="match status" value="1"/>
</dbReference>
<evidence type="ECO:0000256" key="1">
    <source>
        <dbReference type="SAM" id="SignalP"/>
    </source>
</evidence>
<dbReference type="Gene3D" id="3.40.710.10">
    <property type="entry name" value="DD-peptidase/beta-lactamase superfamily"/>
    <property type="match status" value="1"/>
</dbReference>
<dbReference type="EMBL" id="JAGTAR010000025">
    <property type="protein sequence ID" value="MBR8536994.1"/>
    <property type="molecule type" value="Genomic_DNA"/>
</dbReference>
<gene>
    <name evidence="3" type="ORF">KDU71_15585</name>
</gene>
<dbReference type="PANTHER" id="PTHR43283:SF3">
    <property type="entry name" value="BETA-LACTAMASE FAMILY PROTEIN (AFU_ORTHOLOGUE AFUA_5G07500)"/>
    <property type="match status" value="1"/>
</dbReference>
<accession>A0A941F5W1</accession>
<evidence type="ECO:0000313" key="3">
    <source>
        <dbReference type="EMBL" id="MBR8536994.1"/>
    </source>
</evidence>
<feature type="domain" description="Beta-lactamase-related" evidence="2">
    <location>
        <begin position="34"/>
        <end position="390"/>
    </location>
</feature>
<sequence length="409" mass="45846">MKINLPLICMGIAMLTLWACNTSKNHQIYNDAQLDSLFIHAIEHHKIPGAVALVSYQDTIIYHKAFGCRNIDAQTRLLNNDIFRMASMTKALTAVAILQLQEKGLLNTSDYVYQYLPEFKSPRLLTKVLPDSSFTAIPAQSDITIHQLLTHTSGIAYGFQDDQYNALILKNNISEGFGHDTRTSRENIQKIAALPLLHEPGSAYTYGLSFDVLGVLIEEISGQRYDEYITEHILQPCGMHDSYFIIPEQHRHRLPDVYEPADNDELQITSYADTNYPCLSNRQFFSGGADLCSTAKDYHSFLQMLSANGTFQGHQVLAPESVAAMLSKQTSLGEGDSYQGYAAWVTNALGAQNGLSNEGTYGFGGFFDTYCWTDPKANISAVLLLQMYPNNNHQIHEKFQKLTYELINQ</sequence>
<evidence type="ECO:0000259" key="2">
    <source>
        <dbReference type="Pfam" id="PF00144"/>
    </source>
</evidence>
<name>A0A941F5W1_9BACT</name>
<reference evidence="3" key="2">
    <citation type="submission" date="2021-04" db="EMBL/GenBank/DDBJ databases">
        <authorList>
            <person name="Zhang T."/>
            <person name="Zhang Y."/>
            <person name="Lu D."/>
            <person name="Zuo D."/>
            <person name="Du Z."/>
        </authorList>
    </citation>
    <scope>NUCLEOTIDE SEQUENCE</scope>
    <source>
        <strain evidence="3">JR1</strain>
    </source>
</reference>
<dbReference type="Proteomes" id="UP000679220">
    <property type="component" value="Unassembled WGS sequence"/>
</dbReference>
<feature type="chain" id="PRO_5037795795" evidence="1">
    <location>
        <begin position="20"/>
        <end position="409"/>
    </location>
</feature>
<proteinExistence type="predicted"/>
<dbReference type="InterPro" id="IPR050789">
    <property type="entry name" value="Diverse_Enzym_Activities"/>
</dbReference>
<dbReference type="PANTHER" id="PTHR43283">
    <property type="entry name" value="BETA-LACTAMASE-RELATED"/>
    <property type="match status" value="1"/>
</dbReference>
<dbReference type="AlphaFoldDB" id="A0A941F5W1"/>
<feature type="signal peptide" evidence="1">
    <location>
        <begin position="1"/>
        <end position="19"/>
    </location>
</feature>
<dbReference type="RefSeq" id="WP_212192021.1">
    <property type="nucleotide sequence ID" value="NZ_JAGTAR010000025.1"/>
</dbReference>
<dbReference type="InterPro" id="IPR012338">
    <property type="entry name" value="Beta-lactam/transpept-like"/>
</dbReference>
<comment type="caution">
    <text evidence="3">The sequence shown here is derived from an EMBL/GenBank/DDBJ whole genome shotgun (WGS) entry which is preliminary data.</text>
</comment>
<organism evidence="3 4">
    <name type="scientific">Carboxylicivirga sediminis</name>
    <dbReference type="NCBI Taxonomy" id="2006564"/>
    <lineage>
        <taxon>Bacteria</taxon>
        <taxon>Pseudomonadati</taxon>
        <taxon>Bacteroidota</taxon>
        <taxon>Bacteroidia</taxon>
        <taxon>Marinilabiliales</taxon>
        <taxon>Marinilabiliaceae</taxon>
        <taxon>Carboxylicivirga</taxon>
    </lineage>
</organism>
<protein>
    <submittedName>
        <fullName evidence="3">Beta-lactamase family protein</fullName>
    </submittedName>
</protein>
<dbReference type="SUPFAM" id="SSF56601">
    <property type="entry name" value="beta-lactamase/transpeptidase-like"/>
    <property type="match status" value="1"/>
</dbReference>
<reference evidence="3" key="1">
    <citation type="journal article" date="2018" name="Int. J. Syst. Evol. Microbiol.">
        <title>Carboxylicivirga sediminis sp. nov., isolated from coastal sediment.</title>
        <authorList>
            <person name="Wang F.Q."/>
            <person name="Ren L.H."/>
            <person name="Zou R.J."/>
            <person name="Sun Y.Z."/>
            <person name="Liu X.J."/>
            <person name="Jiang F."/>
            <person name="Liu L.J."/>
        </authorList>
    </citation>
    <scope>NUCLEOTIDE SEQUENCE</scope>
    <source>
        <strain evidence="3">JR1</strain>
    </source>
</reference>
<evidence type="ECO:0000313" key="4">
    <source>
        <dbReference type="Proteomes" id="UP000679220"/>
    </source>
</evidence>